<reference evidence="3" key="1">
    <citation type="submission" date="2019-06" db="EMBL/GenBank/DDBJ databases">
        <title>Draft genome sequence of the griseofulvin-producing fungus Xylaria cubensis strain G536.</title>
        <authorList>
            <person name="Mead M.E."/>
            <person name="Raja H.A."/>
            <person name="Steenwyk J.L."/>
            <person name="Knowles S.L."/>
            <person name="Oberlies N.H."/>
            <person name="Rokas A."/>
        </authorList>
    </citation>
    <scope>NUCLEOTIDE SEQUENCE [LARGE SCALE GENOMIC DNA]</scope>
    <source>
        <strain evidence="3">G536</strain>
    </source>
</reference>
<dbReference type="Proteomes" id="UP000319160">
    <property type="component" value="Unassembled WGS sequence"/>
</dbReference>
<feature type="compositionally biased region" description="Polar residues" evidence="1">
    <location>
        <begin position="26"/>
        <end position="39"/>
    </location>
</feature>
<sequence>MAGGPETSPPSYEESRIKPMPGTYPPLQQQQPGPVTRGNTYRDSEQRCSMSFGFCPDPSDPTLNQDWGAVLMVKCRDVPCLMREGFHWDGANVIREEGYIDHERDFTCSHRRKDGKCWVSTRHYYLKDLQQPQRWVATIKVFALDPETVYQFDLINRLSRESMQWATAINQSSGHYIYNWHYCTPVRFNAIYDDMPMEGWWPWPRKNEAI</sequence>
<evidence type="ECO:0000313" key="2">
    <source>
        <dbReference type="EMBL" id="TRX93765.1"/>
    </source>
</evidence>
<feature type="region of interest" description="Disordered" evidence="1">
    <location>
        <begin position="1"/>
        <end position="42"/>
    </location>
</feature>
<name>A0A553I0Q5_9PEZI</name>
<evidence type="ECO:0000256" key="1">
    <source>
        <dbReference type="SAM" id="MobiDB-lite"/>
    </source>
</evidence>
<dbReference type="EMBL" id="VFLP01000027">
    <property type="protein sequence ID" value="TRX93765.1"/>
    <property type="molecule type" value="Genomic_DNA"/>
</dbReference>
<accession>A0A553I0Q5</accession>
<proteinExistence type="predicted"/>
<protein>
    <submittedName>
        <fullName evidence="2">Uncharacterized protein</fullName>
    </submittedName>
</protein>
<evidence type="ECO:0000313" key="3">
    <source>
        <dbReference type="Proteomes" id="UP000319160"/>
    </source>
</evidence>
<dbReference type="AlphaFoldDB" id="A0A553I0Q5"/>
<comment type="caution">
    <text evidence="2">The sequence shown here is derived from an EMBL/GenBank/DDBJ whole genome shotgun (WGS) entry which is preliminary data.</text>
</comment>
<dbReference type="OrthoDB" id="4589291at2759"/>
<gene>
    <name evidence="2" type="ORF">FHL15_005441</name>
</gene>
<keyword evidence="3" id="KW-1185">Reference proteome</keyword>
<organism evidence="2 3">
    <name type="scientific">Xylaria flabelliformis</name>
    <dbReference type="NCBI Taxonomy" id="2512241"/>
    <lineage>
        <taxon>Eukaryota</taxon>
        <taxon>Fungi</taxon>
        <taxon>Dikarya</taxon>
        <taxon>Ascomycota</taxon>
        <taxon>Pezizomycotina</taxon>
        <taxon>Sordariomycetes</taxon>
        <taxon>Xylariomycetidae</taxon>
        <taxon>Xylariales</taxon>
        <taxon>Xylariaceae</taxon>
        <taxon>Xylaria</taxon>
    </lineage>
</organism>